<dbReference type="Pfam" id="PF02949">
    <property type="entry name" value="7tm_6"/>
    <property type="match status" value="1"/>
</dbReference>
<evidence type="ECO:0000256" key="3">
    <source>
        <dbReference type="ARBA" id="ARBA00022692"/>
    </source>
</evidence>
<evidence type="ECO:0000256" key="5">
    <source>
        <dbReference type="ARBA" id="ARBA00022989"/>
    </source>
</evidence>
<feature type="transmembrane region" description="Helical" evidence="9">
    <location>
        <begin position="130"/>
        <end position="151"/>
    </location>
</feature>
<feature type="transmembrane region" description="Helical" evidence="9">
    <location>
        <begin position="171"/>
        <end position="192"/>
    </location>
</feature>
<dbReference type="EMBL" id="JAHXZJ010001119">
    <property type="protein sequence ID" value="KAH0553541.1"/>
    <property type="molecule type" value="Genomic_DNA"/>
</dbReference>
<keyword evidence="3 9" id="KW-0812">Transmembrane</keyword>
<feature type="transmembrane region" description="Helical" evidence="9">
    <location>
        <begin position="41"/>
        <end position="62"/>
    </location>
</feature>
<dbReference type="GO" id="GO:0004984">
    <property type="term" value="F:olfactory receptor activity"/>
    <property type="evidence" value="ECO:0007669"/>
    <property type="project" value="InterPro"/>
</dbReference>
<keyword evidence="11" id="KW-1185">Reference proteome</keyword>
<dbReference type="Proteomes" id="UP000826195">
    <property type="component" value="Unassembled WGS sequence"/>
</dbReference>
<evidence type="ECO:0008006" key="12">
    <source>
        <dbReference type="Google" id="ProtNLM"/>
    </source>
</evidence>
<gene>
    <name evidence="10" type="ORF">KQX54_002079</name>
</gene>
<dbReference type="AlphaFoldDB" id="A0AAV7IKN1"/>
<evidence type="ECO:0000256" key="7">
    <source>
        <dbReference type="ARBA" id="ARBA00023170"/>
    </source>
</evidence>
<dbReference type="GO" id="GO:0007165">
    <property type="term" value="P:signal transduction"/>
    <property type="evidence" value="ECO:0007669"/>
    <property type="project" value="UniProtKB-KW"/>
</dbReference>
<evidence type="ECO:0000256" key="6">
    <source>
        <dbReference type="ARBA" id="ARBA00023136"/>
    </source>
</evidence>
<protein>
    <recommendedName>
        <fullName evidence="12">Odorant receptor</fullName>
    </recommendedName>
</protein>
<name>A0AAV7IKN1_COTGL</name>
<evidence type="ECO:0000256" key="2">
    <source>
        <dbReference type="ARBA" id="ARBA00022606"/>
    </source>
</evidence>
<evidence type="ECO:0000256" key="8">
    <source>
        <dbReference type="ARBA" id="ARBA00023224"/>
    </source>
</evidence>
<keyword evidence="5 9" id="KW-1133">Transmembrane helix</keyword>
<dbReference type="GO" id="GO:0016020">
    <property type="term" value="C:membrane"/>
    <property type="evidence" value="ECO:0007669"/>
    <property type="project" value="UniProtKB-SubCell"/>
</dbReference>
<comment type="subcellular location">
    <subcellularLocation>
        <location evidence="1">Membrane</location>
        <topology evidence="1">Multi-pass membrane protein</topology>
    </subcellularLocation>
</comment>
<keyword evidence="6 9" id="KW-0472">Membrane</keyword>
<organism evidence="10 11">
    <name type="scientific">Cotesia glomerata</name>
    <name type="common">Lepidopteran parasitic wasp</name>
    <name type="synonym">Apanteles glomeratus</name>
    <dbReference type="NCBI Taxonomy" id="32391"/>
    <lineage>
        <taxon>Eukaryota</taxon>
        <taxon>Metazoa</taxon>
        <taxon>Ecdysozoa</taxon>
        <taxon>Arthropoda</taxon>
        <taxon>Hexapoda</taxon>
        <taxon>Insecta</taxon>
        <taxon>Pterygota</taxon>
        <taxon>Neoptera</taxon>
        <taxon>Endopterygota</taxon>
        <taxon>Hymenoptera</taxon>
        <taxon>Apocrita</taxon>
        <taxon>Ichneumonoidea</taxon>
        <taxon>Braconidae</taxon>
        <taxon>Microgastrinae</taxon>
        <taxon>Cotesia</taxon>
    </lineage>
</organism>
<keyword evidence="7" id="KW-0675">Receptor</keyword>
<proteinExistence type="predicted"/>
<dbReference type="GO" id="GO:0005549">
    <property type="term" value="F:odorant binding"/>
    <property type="evidence" value="ECO:0007669"/>
    <property type="project" value="InterPro"/>
</dbReference>
<evidence type="ECO:0000256" key="9">
    <source>
        <dbReference type="SAM" id="Phobius"/>
    </source>
</evidence>
<sequence>MKARLIVSPETAIRFTKASVLLAYMFALSDAKKFRLLLFKIFRWISVLLSIALFIGLVFSIIENIEKLFLVLKALSIICSVVNYVAKVVIVRIYGKEFEKLQLTVTNFVENAGKVDRKIIQKFVNKCWKFQLFVTFGTYMASTAFILGPLVQPQKFPTDAVYPFSTENFPIAVIICLHQILVGYQCSAGVAVDSQMAIYLWYLCVRFEGLIIQMDYVKNQHQLVQFIRNHQSLLL</sequence>
<dbReference type="InterPro" id="IPR004117">
    <property type="entry name" value="7tm6_olfct_rcpt"/>
</dbReference>
<keyword evidence="4" id="KW-0552">Olfaction</keyword>
<keyword evidence="8" id="KW-0807">Transducer</keyword>
<evidence type="ECO:0000256" key="4">
    <source>
        <dbReference type="ARBA" id="ARBA00022725"/>
    </source>
</evidence>
<comment type="caution">
    <text evidence="10">The sequence shown here is derived from an EMBL/GenBank/DDBJ whole genome shotgun (WGS) entry which is preliminary data.</text>
</comment>
<evidence type="ECO:0000313" key="11">
    <source>
        <dbReference type="Proteomes" id="UP000826195"/>
    </source>
</evidence>
<reference evidence="10 11" key="1">
    <citation type="journal article" date="2021" name="J. Hered.">
        <title>A chromosome-level genome assembly of the parasitoid wasp, Cotesia glomerata (Hymenoptera: Braconidae).</title>
        <authorList>
            <person name="Pinto B.J."/>
            <person name="Weis J.J."/>
            <person name="Gamble T."/>
            <person name="Ode P.J."/>
            <person name="Paul R."/>
            <person name="Zaspel J.M."/>
        </authorList>
    </citation>
    <scope>NUCLEOTIDE SEQUENCE [LARGE SCALE GENOMIC DNA]</scope>
    <source>
        <strain evidence="10">CgM1</strain>
    </source>
</reference>
<evidence type="ECO:0000313" key="10">
    <source>
        <dbReference type="EMBL" id="KAH0553541.1"/>
    </source>
</evidence>
<accession>A0AAV7IKN1</accession>
<feature type="transmembrane region" description="Helical" evidence="9">
    <location>
        <begin position="68"/>
        <end position="86"/>
    </location>
</feature>
<evidence type="ECO:0000256" key="1">
    <source>
        <dbReference type="ARBA" id="ARBA00004141"/>
    </source>
</evidence>
<keyword evidence="2" id="KW-0716">Sensory transduction</keyword>